<dbReference type="PANTHER" id="PTHR43861:SF1">
    <property type="entry name" value="TRANS-ACONITATE 2-METHYLTRANSFERASE"/>
    <property type="match status" value="1"/>
</dbReference>
<dbReference type="Proteomes" id="UP000078516">
    <property type="component" value="Unassembled WGS sequence"/>
</dbReference>
<proteinExistence type="predicted"/>
<dbReference type="InterPro" id="IPR029063">
    <property type="entry name" value="SAM-dependent_MTases_sf"/>
</dbReference>
<dbReference type="RefSeq" id="WP_067480670.1">
    <property type="nucleotide sequence ID" value="NZ_BSWU01000002.1"/>
</dbReference>
<keyword evidence="2" id="KW-1185">Reference proteome</keyword>
<protein>
    <submittedName>
        <fullName evidence="1">Glycosyl transferase family 2</fullName>
    </submittedName>
</protein>
<dbReference type="AlphaFoldDB" id="A0A179EUS1"/>
<name>A0A179EUS1_ENTTH</name>
<dbReference type="EMBL" id="LWMN01000001">
    <property type="protein sequence ID" value="OAQ56958.1"/>
    <property type="molecule type" value="Genomic_DNA"/>
</dbReference>
<reference evidence="1 2" key="1">
    <citation type="submission" date="2016-04" db="EMBL/GenBank/DDBJ databases">
        <title>Draft genome of an Enterococcus thailandicus strain isolated from bovine feces.</title>
        <authorList>
            <person name="Beukers A.G."/>
            <person name="Zaheer R."/>
            <person name="Goji N."/>
            <person name="Cook S.R."/>
            <person name="Amoako K."/>
            <person name="Chaves A.V."/>
            <person name="Ward M.P."/>
            <person name="Mcallister T.A."/>
        </authorList>
    </citation>
    <scope>NUCLEOTIDE SEQUENCE [LARGE SCALE GENOMIC DNA]</scope>
    <source>
        <strain evidence="1 2">F0711D 46</strain>
    </source>
</reference>
<dbReference type="SUPFAM" id="SSF53335">
    <property type="entry name" value="S-adenosyl-L-methionine-dependent methyltransferases"/>
    <property type="match status" value="1"/>
</dbReference>
<dbReference type="GO" id="GO:0016740">
    <property type="term" value="F:transferase activity"/>
    <property type="evidence" value="ECO:0007669"/>
    <property type="project" value="UniProtKB-KW"/>
</dbReference>
<dbReference type="Pfam" id="PF13489">
    <property type="entry name" value="Methyltransf_23"/>
    <property type="match status" value="1"/>
</dbReference>
<dbReference type="CDD" id="cd02440">
    <property type="entry name" value="AdoMet_MTases"/>
    <property type="match status" value="1"/>
</dbReference>
<comment type="caution">
    <text evidence="1">The sequence shown here is derived from an EMBL/GenBank/DDBJ whole genome shotgun (WGS) entry which is preliminary data.</text>
</comment>
<sequence length="526" mass="60495">MKYDFEMDLDEQSSVGKIATQIKPGSKVLEFGPGNGRLTKHLIGAKQCEVSIVELDKELFDFVSEFAQDGFYGDIESFEWATYFEGQTFDYVLFADVLEHLVDPGATLKKVSEFLSENGEILITFPNLAHNSVMIDLFNNQLPWTSYGLLDETHNSFYTHDGFQRVFEKAGLMINIEDYLYLAVEDTELSSRYEDLPEAVRYDFKMRPFGEVYQYFFSLKKQAVPEIAQPQNSNYVKVFDLVQQTAEGETSQQIPINNYTGENQRLTFPIAENIENVLFRFEKQPSFIEFTAEIAGEKIDFIRSNAALKTNRDCYLFDGKSVPELAVKNVAGHELTVSIHYRFIGELTQTFSEVLETVQPMMAVHQELTGKIADLEKDNYQIREENAKLDHYLQTTTTRYCSLLDNDEWAIKSKKTRRTKETPKKVQAKELALCIDEKHWDEETKVLTIIGWGISQADRNALSYHLSVDQSPFFDAKPIYRKEVNEAENLAENVSAGFELQILCEHERTFLIEVTAENGQTWIIEM</sequence>
<evidence type="ECO:0000313" key="2">
    <source>
        <dbReference type="Proteomes" id="UP000078516"/>
    </source>
</evidence>
<organism evidence="1 2">
    <name type="scientific">Enterococcus thailandicus</name>
    <dbReference type="NCBI Taxonomy" id="417368"/>
    <lineage>
        <taxon>Bacteria</taxon>
        <taxon>Bacillati</taxon>
        <taxon>Bacillota</taxon>
        <taxon>Bacilli</taxon>
        <taxon>Lactobacillales</taxon>
        <taxon>Enterococcaceae</taxon>
        <taxon>Enterococcus</taxon>
    </lineage>
</organism>
<accession>A0A179EUS1</accession>
<dbReference type="PANTHER" id="PTHR43861">
    <property type="entry name" value="TRANS-ACONITATE 2-METHYLTRANSFERASE-RELATED"/>
    <property type="match status" value="1"/>
</dbReference>
<keyword evidence="1" id="KW-0808">Transferase</keyword>
<dbReference type="Gene3D" id="3.40.50.150">
    <property type="entry name" value="Vaccinia Virus protein VP39"/>
    <property type="match status" value="1"/>
</dbReference>
<evidence type="ECO:0000313" key="1">
    <source>
        <dbReference type="EMBL" id="OAQ56958.1"/>
    </source>
</evidence>
<gene>
    <name evidence="1" type="ORF">A6E74_00875</name>
</gene>